<keyword evidence="8" id="KW-0256">Endoplasmic reticulum</keyword>
<evidence type="ECO:0000259" key="14">
    <source>
        <dbReference type="Pfam" id="PF03184"/>
    </source>
</evidence>
<keyword evidence="7 13" id="KW-0812">Transmembrane</keyword>
<dbReference type="Pfam" id="PF05208">
    <property type="entry name" value="ALG3"/>
    <property type="match status" value="1"/>
</dbReference>
<keyword evidence="16" id="KW-1185">Reference proteome</keyword>
<dbReference type="GO" id="GO:0003676">
    <property type="term" value="F:nucleic acid binding"/>
    <property type="evidence" value="ECO:0007669"/>
    <property type="project" value="InterPro"/>
</dbReference>
<reference evidence="15" key="2">
    <citation type="submission" date="2022-08" db="UniProtKB">
        <authorList>
            <consortium name="EnsemblMetazoa"/>
        </authorList>
    </citation>
    <scope>IDENTIFICATION</scope>
    <source>
        <strain evidence="15">STECLA/ALBI9_A</strain>
    </source>
</reference>
<dbReference type="InterPro" id="IPR007873">
    <property type="entry name" value="Glycosyltransferase_ALG3"/>
</dbReference>
<keyword evidence="5" id="KW-0328">Glycosyltransferase</keyword>
<dbReference type="EC" id="2.4.1.258" evidence="4"/>
<evidence type="ECO:0000256" key="10">
    <source>
        <dbReference type="ARBA" id="ARBA00023136"/>
    </source>
</evidence>
<feature type="transmembrane region" description="Helical" evidence="13">
    <location>
        <begin position="241"/>
        <end position="262"/>
    </location>
</feature>
<dbReference type="SUPFAM" id="SSF46689">
    <property type="entry name" value="Homeodomain-like"/>
    <property type="match status" value="1"/>
</dbReference>
<name>A0A182FGE1_ANOAL</name>
<feature type="transmembrane region" description="Helical" evidence="13">
    <location>
        <begin position="104"/>
        <end position="120"/>
    </location>
</feature>
<comment type="catalytic activity">
    <reaction evidence="11">
        <text>an alpha-D-Man-(1-&gt;2)-alpha-D-Man-(1-&gt;2)-alpha-D-Man-(1-&gt;3)-[alpha-D-Man-(1-&gt;6)]-beta-D-Man-(1-&gt;4)-beta-D-GlcNAc-(1-&gt;4)-alpha-D-GlcNAc-diphospho-di-trans,poly-cis-dolichol + a di-trans,poly-cis-dolichyl beta-D-mannosyl phosphate = an alpha-D-Man-(1-&gt;2)-alpha-D-Man-(1-&gt;2)-alpha-D-Man-(1-&gt;3)-[alpha-D-Man-(1-&gt;3)-alpha-D-Man-(1-&gt;6)]-beta-D-Man-(1-&gt;4)-beta-D-GlcNAc-(1-&gt;4)-alpha-D-GlcNAc-diphospho-di-trans,poly-cis-dolichol + a di-trans,poly-cis-dolichyl phosphate + H(+)</text>
        <dbReference type="Rhea" id="RHEA:29527"/>
        <dbReference type="Rhea" id="RHEA-COMP:19498"/>
        <dbReference type="Rhea" id="RHEA-COMP:19501"/>
        <dbReference type="Rhea" id="RHEA-COMP:19516"/>
        <dbReference type="Rhea" id="RHEA-COMP:19517"/>
        <dbReference type="ChEBI" id="CHEBI:15378"/>
        <dbReference type="ChEBI" id="CHEBI:57683"/>
        <dbReference type="ChEBI" id="CHEBI:58211"/>
        <dbReference type="ChEBI" id="CHEBI:132515"/>
        <dbReference type="ChEBI" id="CHEBI:132516"/>
        <dbReference type="EC" id="2.4.1.258"/>
    </reaction>
    <physiologicalReaction direction="left-to-right" evidence="11">
        <dbReference type="Rhea" id="RHEA:29528"/>
    </physiologicalReaction>
</comment>
<dbReference type="PANTHER" id="PTHR12646:SF0">
    <property type="entry name" value="DOL-P-MAN:MAN(5)GLCNAC(2)-PP-DOL ALPHA-1,3-MANNOSYLTRANSFERASE"/>
    <property type="match status" value="1"/>
</dbReference>
<keyword evidence="9 13" id="KW-1133">Transmembrane helix</keyword>
<dbReference type="InterPro" id="IPR004875">
    <property type="entry name" value="DDE_SF_endonuclease_dom"/>
</dbReference>
<feature type="region of interest" description="Disordered" evidence="12">
    <location>
        <begin position="342"/>
        <end position="367"/>
    </location>
</feature>
<reference evidence="15 16" key="1">
    <citation type="journal article" date="2017" name="G3 (Bethesda)">
        <title>The Physical Genome Mapping of Anopheles albimanus Corrected Scaffold Misassemblies and Identified Interarm Rearrangements in Genus Anopheles.</title>
        <authorList>
            <person name="Artemov G.N."/>
            <person name="Peery A.N."/>
            <person name="Jiang X."/>
            <person name="Tu Z."/>
            <person name="Stegniy V.N."/>
            <person name="Sharakhova M.V."/>
            <person name="Sharakhov I.V."/>
        </authorList>
    </citation>
    <scope>NUCLEOTIDE SEQUENCE [LARGE SCALE GENOMIC DNA]</scope>
    <source>
        <strain evidence="15 16">ALBI9_A</strain>
    </source>
</reference>
<evidence type="ECO:0000256" key="11">
    <source>
        <dbReference type="ARBA" id="ARBA00049506"/>
    </source>
</evidence>
<dbReference type="EnsemblMetazoa" id="AALB005582-RA">
    <property type="protein sequence ID" value="AALB005582-PA"/>
    <property type="gene ID" value="AALB005582"/>
</dbReference>
<protein>
    <recommendedName>
        <fullName evidence="4">dolichyl-P-Man:Man5GlcNAc2-PP-dolichol alpha-1,3-mannosyltransferase</fullName>
        <ecNumber evidence="4">2.4.1.258</ecNumber>
    </recommendedName>
</protein>
<comment type="subcellular location">
    <subcellularLocation>
        <location evidence="2">Endoplasmic reticulum membrane</location>
        <topology evidence="2">Multi-pass membrane protein</topology>
    </subcellularLocation>
    <subcellularLocation>
        <location evidence="1">Nucleus</location>
    </subcellularLocation>
</comment>
<feature type="transmembrane region" description="Helical" evidence="13">
    <location>
        <begin position="48"/>
        <end position="67"/>
    </location>
</feature>
<evidence type="ECO:0000256" key="13">
    <source>
        <dbReference type="SAM" id="Phobius"/>
    </source>
</evidence>
<evidence type="ECO:0000256" key="8">
    <source>
        <dbReference type="ARBA" id="ARBA00022824"/>
    </source>
</evidence>
<evidence type="ECO:0000256" key="2">
    <source>
        <dbReference type="ARBA" id="ARBA00004477"/>
    </source>
</evidence>
<dbReference type="VEuPathDB" id="VectorBase:AALB20_027969"/>
<dbReference type="GO" id="GO:0005634">
    <property type="term" value="C:nucleus"/>
    <property type="evidence" value="ECO:0007669"/>
    <property type="project" value="UniProtKB-SubCell"/>
</dbReference>
<feature type="transmembrane region" description="Helical" evidence="13">
    <location>
        <begin position="202"/>
        <end position="229"/>
    </location>
</feature>
<dbReference type="VEuPathDB" id="VectorBase:AALB005582"/>
<organism evidence="15 16">
    <name type="scientific">Anopheles albimanus</name>
    <name type="common">New world malaria mosquito</name>
    <dbReference type="NCBI Taxonomy" id="7167"/>
    <lineage>
        <taxon>Eukaryota</taxon>
        <taxon>Metazoa</taxon>
        <taxon>Ecdysozoa</taxon>
        <taxon>Arthropoda</taxon>
        <taxon>Hexapoda</taxon>
        <taxon>Insecta</taxon>
        <taxon>Pterygota</taxon>
        <taxon>Neoptera</taxon>
        <taxon>Endopterygota</taxon>
        <taxon>Diptera</taxon>
        <taxon>Nematocera</taxon>
        <taxon>Culicoidea</taxon>
        <taxon>Culicidae</taxon>
        <taxon>Anophelinae</taxon>
        <taxon>Anopheles</taxon>
    </lineage>
</organism>
<evidence type="ECO:0000313" key="15">
    <source>
        <dbReference type="EnsemblMetazoa" id="AALB005582-PA"/>
    </source>
</evidence>
<dbReference type="PANTHER" id="PTHR12646">
    <property type="entry name" value="NOT56 - RELATED"/>
    <property type="match status" value="1"/>
</dbReference>
<evidence type="ECO:0000256" key="12">
    <source>
        <dbReference type="SAM" id="MobiDB-lite"/>
    </source>
</evidence>
<accession>A0A182FGE1</accession>
<evidence type="ECO:0000256" key="4">
    <source>
        <dbReference type="ARBA" id="ARBA00011964"/>
    </source>
</evidence>
<sequence length="866" mass="99831">MAPSYQKLSGKTVSPPFRKEPQTLLGKIKREYLNLTFAKSLIFDPARLPLVAVVILAIDFVLNVLIVQNVPYTEIDWKAYMQECEGFLNGTTDYSQLRGDTGPLVYPAGFVYIYSVFYFLTSHGTNIRLAQYLFIVIYLLQQTLVLRLYCKSRKIPPYVMVITMFTSYRIHSIYLLRLFNDPIAILLLNAALNAYIDGRWTLGSILLSLGVSVKMNILLFAPGILLLFITNLGWMGTLRQLTVCGVIQLLLGAPFLLTYPWAYLKGSFDLGRVFEHKWTVNYRFLEPAIFESKMFHLALLALHLGLLALFTSPCYKYLQNYCRLRNLEMMLAPQIAAQNRVEKEQAAKQQQQQQQPQKQRQIVGKRKEEEKLSVEQEKFLKSFEKGIKQMAEKEKQKSTPETVEPAAAGPNKFSIHFDRSTQLALLPIFLSNFIGIVCARSLHYQFYVWYFHSLPYLTWYTEYGTSLKFLLLLLIEFCWNTYPSTVLSSLTLHGCHLALFAGTIDFPGKKRRERIERTILFSVFVIPMATQEYKLSASQSLAIVERIDRFGASVKDVAKEYRVPVRAIREVYRNKDKYSGRSYRKRNLSDPAYRANRQRLEHAMRLSIQLAHDNNVSLTSSWVKSKAHEFAKLFNVPHFKARGGWYQKFWKQPKIAPAAEKSESAIMAECDSVNASTECDPLHLLSQYRAKNTFFLVPFGLFYKCTPEAVSSYRRKTCPNGGLADERVTILCTASTDGSEKLPLMVIGNAKTPSSFGNIKSLPVLYRCNLCSWLCWTVLRNYIEQLDKIFQRANRNVLLVIEDTPAFVNHEKDIQLNAIKLLYLKPDSCFGKLQFCFIKRLKQHYRQDLLNQNMESMEEEKGFNWK</sequence>
<dbReference type="VEuPathDB" id="VectorBase:AALB20_035421"/>
<evidence type="ECO:0000313" key="16">
    <source>
        <dbReference type="Proteomes" id="UP000069272"/>
    </source>
</evidence>
<evidence type="ECO:0000256" key="5">
    <source>
        <dbReference type="ARBA" id="ARBA00022676"/>
    </source>
</evidence>
<feature type="transmembrane region" description="Helical" evidence="13">
    <location>
        <begin position="294"/>
        <end position="315"/>
    </location>
</feature>
<feature type="transmembrane region" description="Helical" evidence="13">
    <location>
        <begin position="132"/>
        <end position="149"/>
    </location>
</feature>
<dbReference type="Pfam" id="PF03184">
    <property type="entry name" value="DDE_1"/>
    <property type="match status" value="1"/>
</dbReference>
<dbReference type="GO" id="GO:0052925">
    <property type="term" value="F:dol-P-Man:Man(5)GlcNAc(2)-PP-Dol alpha-1,3-mannosyltransferase activity"/>
    <property type="evidence" value="ECO:0007669"/>
    <property type="project" value="UniProtKB-EC"/>
</dbReference>
<evidence type="ECO:0000256" key="3">
    <source>
        <dbReference type="ARBA" id="ARBA00004922"/>
    </source>
</evidence>
<dbReference type="AlphaFoldDB" id="A0A182FGE1"/>
<keyword evidence="10 13" id="KW-0472">Membrane</keyword>
<feature type="transmembrane region" description="Helical" evidence="13">
    <location>
        <begin position="178"/>
        <end position="196"/>
    </location>
</feature>
<feature type="domain" description="DDE-1" evidence="14">
    <location>
        <begin position="726"/>
        <end position="862"/>
    </location>
</feature>
<dbReference type="InterPro" id="IPR009057">
    <property type="entry name" value="Homeodomain-like_sf"/>
</dbReference>
<feature type="compositionally biased region" description="Low complexity" evidence="12">
    <location>
        <begin position="347"/>
        <end position="361"/>
    </location>
</feature>
<evidence type="ECO:0000256" key="9">
    <source>
        <dbReference type="ARBA" id="ARBA00022989"/>
    </source>
</evidence>
<dbReference type="Gene3D" id="1.10.10.60">
    <property type="entry name" value="Homeodomain-like"/>
    <property type="match status" value="1"/>
</dbReference>
<dbReference type="GO" id="GO:0005789">
    <property type="term" value="C:endoplasmic reticulum membrane"/>
    <property type="evidence" value="ECO:0007669"/>
    <property type="project" value="UniProtKB-SubCell"/>
</dbReference>
<dbReference type="Proteomes" id="UP000069272">
    <property type="component" value="Chromosome 3L"/>
</dbReference>
<evidence type="ECO:0000256" key="7">
    <source>
        <dbReference type="ARBA" id="ARBA00022692"/>
    </source>
</evidence>
<evidence type="ECO:0000256" key="6">
    <source>
        <dbReference type="ARBA" id="ARBA00022679"/>
    </source>
</evidence>
<dbReference type="STRING" id="7167.A0A182FGE1"/>
<comment type="pathway">
    <text evidence="3">Protein modification; protein glycosylation.</text>
</comment>
<evidence type="ECO:0000256" key="1">
    <source>
        <dbReference type="ARBA" id="ARBA00004123"/>
    </source>
</evidence>
<feature type="transmembrane region" description="Helical" evidence="13">
    <location>
        <begin position="423"/>
        <end position="443"/>
    </location>
</feature>
<keyword evidence="6" id="KW-0808">Transferase</keyword>
<proteinExistence type="predicted"/>